<dbReference type="EMBL" id="JAPOHD010000010">
    <property type="protein sequence ID" value="MCY1719742.1"/>
    <property type="molecule type" value="Genomic_DNA"/>
</dbReference>
<feature type="domain" description="ComEC/Rec2-related protein" evidence="7">
    <location>
        <begin position="228"/>
        <end position="494"/>
    </location>
</feature>
<name>A0A9X3J5B5_9BACT</name>
<dbReference type="PANTHER" id="PTHR30619:SF1">
    <property type="entry name" value="RECOMBINATION PROTEIN 2"/>
    <property type="match status" value="1"/>
</dbReference>
<organism evidence="9 10">
    <name type="scientific">Draconibacterium aestuarii</name>
    <dbReference type="NCBI Taxonomy" id="2998507"/>
    <lineage>
        <taxon>Bacteria</taxon>
        <taxon>Pseudomonadati</taxon>
        <taxon>Bacteroidota</taxon>
        <taxon>Bacteroidia</taxon>
        <taxon>Marinilabiliales</taxon>
        <taxon>Prolixibacteraceae</taxon>
        <taxon>Draconibacterium</taxon>
    </lineage>
</organism>
<protein>
    <submittedName>
        <fullName evidence="9">ComEC/Rec2 family competence protein</fullName>
    </submittedName>
</protein>
<dbReference type="InterPro" id="IPR052159">
    <property type="entry name" value="Competence_DNA_uptake"/>
</dbReference>
<keyword evidence="3 6" id="KW-0812">Transmembrane</keyword>
<reference evidence="9" key="1">
    <citation type="submission" date="2022-11" db="EMBL/GenBank/DDBJ databases">
        <title>Marilongibacter aestuarii gen. nov., sp. nov., isolated from tidal flat sediment.</title>
        <authorList>
            <person name="Jiayan W."/>
        </authorList>
    </citation>
    <scope>NUCLEOTIDE SEQUENCE</scope>
    <source>
        <strain evidence="9">Z1-6</strain>
    </source>
</reference>
<sequence>MENTFQKIPFLRIALAFAIGVLIGSYIKVSPNILLTALLLTLLILLIINNKYSYFLASAFGFFVHLLFLILGTIVFTNYNTEPYFFEKGISVGTILERPQEKQNSYKSIIEITAVKTGNSISRTNEKVLVYFAKSERVKSLKPGDQISTNTSPEVIKNYGNPYEFDYKRYLKNKRIYRQVYLNDRNWKLTNHSSVTLPVKAEILREKLLKIYHNQNLGSNETEILSALTLGYKRDLDPETKRVFSAAGAMHVLAVSGLHVGIIFMVFNFIFGFLKKHKTGRYIFVLFAIVLLWFYAFITGLSPSVLRAATMFSIVIIGDNMNRRANIYNSLSASALFLLLINPNNLFEVGFQLSYSAVFGIVYLYPKLEKLFPVKNKLLKFFWDLVCVSIAAQIATFPLTSFYFNQFPTFFWLTNIVIIPAITLLIPLGISMLLFSQIAFISSGLAFLVKWMIKTVYFVLQFIESLPYSTTDISLYPVELFLLLTFMFFTFILIKTKQTTYLKLAFTALLFFSISVLQANFSQQRSREIIVFNNPKNPTVQLVAGRKNYVISKNQFEKDDFFYRQIQSINRKKRLIEPVCVQSNNFYSDDFLFQKSGLLLFEGEIILFAKKGQNLFTSFHPDYIIIDQNITPNLPEITNNTKIISAKQLYPSLKSNNLHLLISDGAFHHKWKR</sequence>
<evidence type="ECO:0000256" key="5">
    <source>
        <dbReference type="ARBA" id="ARBA00023136"/>
    </source>
</evidence>
<keyword evidence="5 6" id="KW-0472">Membrane</keyword>
<accession>A0A9X3J5B5</accession>
<gene>
    <name evidence="9" type="ORF">OU798_05275</name>
</gene>
<feature type="transmembrane region" description="Helical" evidence="6">
    <location>
        <begin position="410"/>
        <end position="426"/>
    </location>
</feature>
<feature type="transmembrane region" description="Helical" evidence="6">
    <location>
        <begin position="378"/>
        <end position="404"/>
    </location>
</feature>
<dbReference type="NCBIfam" id="TIGR00360">
    <property type="entry name" value="ComEC_N-term"/>
    <property type="match status" value="1"/>
</dbReference>
<evidence type="ECO:0000256" key="3">
    <source>
        <dbReference type="ARBA" id="ARBA00022692"/>
    </source>
</evidence>
<evidence type="ECO:0000256" key="6">
    <source>
        <dbReference type="SAM" id="Phobius"/>
    </source>
</evidence>
<comment type="subcellular location">
    <subcellularLocation>
        <location evidence="1">Cell membrane</location>
        <topology evidence="1">Multi-pass membrane protein</topology>
    </subcellularLocation>
</comment>
<feature type="transmembrane region" description="Helical" evidence="6">
    <location>
        <begin position="33"/>
        <end position="48"/>
    </location>
</feature>
<dbReference type="Pfam" id="PF03772">
    <property type="entry name" value="Competence"/>
    <property type="match status" value="1"/>
</dbReference>
<dbReference type="AlphaFoldDB" id="A0A9X3J5B5"/>
<dbReference type="InterPro" id="IPR025405">
    <property type="entry name" value="DUF4131"/>
</dbReference>
<keyword evidence="4 6" id="KW-1133">Transmembrane helix</keyword>
<evidence type="ECO:0000256" key="1">
    <source>
        <dbReference type="ARBA" id="ARBA00004651"/>
    </source>
</evidence>
<evidence type="ECO:0000313" key="9">
    <source>
        <dbReference type="EMBL" id="MCY1719742.1"/>
    </source>
</evidence>
<evidence type="ECO:0000313" key="10">
    <source>
        <dbReference type="Proteomes" id="UP001145087"/>
    </source>
</evidence>
<feature type="transmembrane region" description="Helical" evidence="6">
    <location>
        <begin position="327"/>
        <end position="343"/>
    </location>
</feature>
<dbReference type="Pfam" id="PF13567">
    <property type="entry name" value="DUF4131"/>
    <property type="match status" value="1"/>
</dbReference>
<evidence type="ECO:0000256" key="4">
    <source>
        <dbReference type="ARBA" id="ARBA00022989"/>
    </source>
</evidence>
<comment type="caution">
    <text evidence="9">The sequence shown here is derived from an EMBL/GenBank/DDBJ whole genome shotgun (WGS) entry which is preliminary data.</text>
</comment>
<dbReference type="PANTHER" id="PTHR30619">
    <property type="entry name" value="DNA INTERNALIZATION/COMPETENCE PROTEIN COMEC/REC2"/>
    <property type="match status" value="1"/>
</dbReference>
<evidence type="ECO:0000259" key="8">
    <source>
        <dbReference type="Pfam" id="PF13567"/>
    </source>
</evidence>
<dbReference type="RefSeq" id="WP_343332079.1">
    <property type="nucleotide sequence ID" value="NZ_JAPOHD010000010.1"/>
</dbReference>
<feature type="transmembrane region" description="Helical" evidence="6">
    <location>
        <begin position="55"/>
        <end position="76"/>
    </location>
</feature>
<feature type="domain" description="DUF4131" evidence="8">
    <location>
        <begin position="33"/>
        <end position="186"/>
    </location>
</feature>
<feature type="transmembrane region" description="Helical" evidence="6">
    <location>
        <begin position="243"/>
        <end position="270"/>
    </location>
</feature>
<keyword evidence="10" id="KW-1185">Reference proteome</keyword>
<feature type="transmembrane region" description="Helical" evidence="6">
    <location>
        <begin position="501"/>
        <end position="521"/>
    </location>
</feature>
<evidence type="ECO:0000256" key="2">
    <source>
        <dbReference type="ARBA" id="ARBA00022475"/>
    </source>
</evidence>
<feature type="transmembrane region" description="Helical" evidence="6">
    <location>
        <begin position="473"/>
        <end position="494"/>
    </location>
</feature>
<dbReference type="InterPro" id="IPR004477">
    <property type="entry name" value="ComEC_N"/>
</dbReference>
<proteinExistence type="predicted"/>
<feature type="transmembrane region" description="Helical" evidence="6">
    <location>
        <begin position="282"/>
        <end position="298"/>
    </location>
</feature>
<feature type="transmembrane region" description="Helical" evidence="6">
    <location>
        <begin position="9"/>
        <end position="27"/>
    </location>
</feature>
<dbReference type="GO" id="GO:0005886">
    <property type="term" value="C:plasma membrane"/>
    <property type="evidence" value="ECO:0007669"/>
    <property type="project" value="UniProtKB-SubCell"/>
</dbReference>
<keyword evidence="2" id="KW-1003">Cell membrane</keyword>
<feature type="transmembrane region" description="Helical" evidence="6">
    <location>
        <begin position="433"/>
        <end position="453"/>
    </location>
</feature>
<evidence type="ECO:0000259" key="7">
    <source>
        <dbReference type="Pfam" id="PF03772"/>
    </source>
</evidence>
<dbReference type="Proteomes" id="UP001145087">
    <property type="component" value="Unassembled WGS sequence"/>
</dbReference>